<accession>A0A182SIZ0</accession>
<feature type="region of interest" description="Disordered" evidence="1">
    <location>
        <begin position="113"/>
        <end position="166"/>
    </location>
</feature>
<protein>
    <submittedName>
        <fullName evidence="3">Uncharacterized protein</fullName>
    </submittedName>
</protein>
<feature type="region of interest" description="Disordered" evidence="1">
    <location>
        <begin position="1"/>
        <end position="73"/>
    </location>
</feature>
<dbReference type="Proteomes" id="UP000075901">
    <property type="component" value="Unassembled WGS sequence"/>
</dbReference>
<evidence type="ECO:0000313" key="4">
    <source>
        <dbReference type="Proteomes" id="UP000075901"/>
    </source>
</evidence>
<evidence type="ECO:0000256" key="1">
    <source>
        <dbReference type="SAM" id="MobiDB-lite"/>
    </source>
</evidence>
<keyword evidence="2" id="KW-0472">Membrane</keyword>
<feature type="compositionally biased region" description="Low complexity" evidence="1">
    <location>
        <begin position="53"/>
        <end position="64"/>
    </location>
</feature>
<reference evidence="4" key="1">
    <citation type="submission" date="2013-09" db="EMBL/GenBank/DDBJ databases">
        <title>The Genome Sequence of Anopheles maculatus species B.</title>
        <authorList>
            <consortium name="The Broad Institute Genomics Platform"/>
            <person name="Neafsey D.E."/>
            <person name="Besansky N."/>
            <person name="Howell P."/>
            <person name="Walton C."/>
            <person name="Young S.K."/>
            <person name="Zeng Q."/>
            <person name="Gargeya S."/>
            <person name="Fitzgerald M."/>
            <person name="Haas B."/>
            <person name="Abouelleil A."/>
            <person name="Allen A.W."/>
            <person name="Alvarado L."/>
            <person name="Arachchi H.M."/>
            <person name="Berlin A.M."/>
            <person name="Chapman S.B."/>
            <person name="Gainer-Dewar J."/>
            <person name="Goldberg J."/>
            <person name="Griggs A."/>
            <person name="Gujja S."/>
            <person name="Hansen M."/>
            <person name="Howarth C."/>
            <person name="Imamovic A."/>
            <person name="Ireland A."/>
            <person name="Larimer J."/>
            <person name="McCowan C."/>
            <person name="Murphy C."/>
            <person name="Pearson M."/>
            <person name="Poon T.W."/>
            <person name="Priest M."/>
            <person name="Roberts A."/>
            <person name="Saif S."/>
            <person name="Shea T."/>
            <person name="Sisk P."/>
            <person name="Sykes S."/>
            <person name="Wortman J."/>
            <person name="Nusbaum C."/>
            <person name="Birren B."/>
        </authorList>
    </citation>
    <scope>NUCLEOTIDE SEQUENCE [LARGE SCALE GENOMIC DNA]</scope>
    <source>
        <strain evidence="4">maculatus3</strain>
    </source>
</reference>
<evidence type="ECO:0000313" key="3">
    <source>
        <dbReference type="EnsemblMetazoa" id="AMAM007708-PA"/>
    </source>
</evidence>
<evidence type="ECO:0000256" key="2">
    <source>
        <dbReference type="SAM" id="Phobius"/>
    </source>
</evidence>
<reference evidence="3" key="2">
    <citation type="submission" date="2020-05" db="UniProtKB">
        <authorList>
            <consortium name="EnsemblMetazoa"/>
        </authorList>
    </citation>
    <scope>IDENTIFICATION</scope>
    <source>
        <strain evidence="3">maculatus3</strain>
    </source>
</reference>
<dbReference type="VEuPathDB" id="VectorBase:AMAM007708"/>
<organism evidence="3 4">
    <name type="scientific">Anopheles maculatus</name>
    <dbReference type="NCBI Taxonomy" id="74869"/>
    <lineage>
        <taxon>Eukaryota</taxon>
        <taxon>Metazoa</taxon>
        <taxon>Ecdysozoa</taxon>
        <taxon>Arthropoda</taxon>
        <taxon>Hexapoda</taxon>
        <taxon>Insecta</taxon>
        <taxon>Pterygota</taxon>
        <taxon>Neoptera</taxon>
        <taxon>Endopterygota</taxon>
        <taxon>Diptera</taxon>
        <taxon>Nematocera</taxon>
        <taxon>Culicoidea</taxon>
        <taxon>Culicidae</taxon>
        <taxon>Anophelinae</taxon>
        <taxon>Anopheles</taxon>
        <taxon>Anopheles maculatus group</taxon>
    </lineage>
</organism>
<feature type="transmembrane region" description="Helical" evidence="2">
    <location>
        <begin position="199"/>
        <end position="218"/>
    </location>
</feature>
<dbReference type="EnsemblMetazoa" id="AMAM007708-RA">
    <property type="protein sequence ID" value="AMAM007708-PA"/>
    <property type="gene ID" value="AMAM007708"/>
</dbReference>
<feature type="compositionally biased region" description="Basic residues" evidence="1">
    <location>
        <begin position="124"/>
        <end position="133"/>
    </location>
</feature>
<feature type="compositionally biased region" description="Basic and acidic residues" evidence="1">
    <location>
        <begin position="134"/>
        <end position="144"/>
    </location>
</feature>
<keyword evidence="2" id="KW-0812">Transmembrane</keyword>
<name>A0A182SIZ0_9DIPT</name>
<dbReference type="AlphaFoldDB" id="A0A182SIZ0"/>
<proteinExistence type="predicted"/>
<sequence length="241" mass="25889">AVQAAAPKERKDVSSEGVPQEQEESIKLEEPSATVPPTEGAPVPASVDVVDGAAALPPSATLPTDQPPIRPPLPPMAAPFVYHPDYLPFHGVPPSSAAAAAAASYLMRGVPSEEDLGMTPLAPQRRRRHHRSKRDSTSEEDFQREHRRHRHGTRSPEPPSIPTLGGQLVRACGSSIRQTGDDLMAMLRASSKDENKRDLHIAIIILIVIVAGLMALGMSGEKAVHHHHWDYFSPPGHGSSA</sequence>
<keyword evidence="2" id="KW-1133">Transmembrane helix</keyword>
<keyword evidence="4" id="KW-1185">Reference proteome</keyword>